<accession>A0A433NR69</accession>
<comment type="caution">
    <text evidence="2">The sequence shown here is derived from an EMBL/GenBank/DDBJ whole genome shotgun (WGS) entry which is preliminary data.</text>
</comment>
<dbReference type="EMBL" id="RSCJ01000001">
    <property type="protein sequence ID" value="RUR86666.1"/>
    <property type="molecule type" value="Genomic_DNA"/>
</dbReference>
<feature type="region of interest" description="Disordered" evidence="1">
    <location>
        <begin position="29"/>
        <end position="60"/>
    </location>
</feature>
<proteinExistence type="predicted"/>
<protein>
    <submittedName>
        <fullName evidence="2">Uncharacterized protein</fullName>
    </submittedName>
</protein>
<organism evidence="2 3">
    <name type="scientific">Chlorogloeopsis fritschii PCC 6912</name>
    <dbReference type="NCBI Taxonomy" id="211165"/>
    <lineage>
        <taxon>Bacteria</taxon>
        <taxon>Bacillati</taxon>
        <taxon>Cyanobacteriota</taxon>
        <taxon>Cyanophyceae</taxon>
        <taxon>Nostocales</taxon>
        <taxon>Chlorogloeopsidaceae</taxon>
        <taxon>Chlorogloeopsis</taxon>
    </lineage>
</organism>
<dbReference type="Proteomes" id="UP000268857">
    <property type="component" value="Unassembled WGS sequence"/>
</dbReference>
<feature type="compositionally biased region" description="Basic and acidic residues" evidence="1">
    <location>
        <begin position="43"/>
        <end position="55"/>
    </location>
</feature>
<dbReference type="AlphaFoldDB" id="A0A433NR69"/>
<evidence type="ECO:0000313" key="2">
    <source>
        <dbReference type="EMBL" id="RUR86666.1"/>
    </source>
</evidence>
<name>A0A433NR69_CHLFR</name>
<reference evidence="2 3" key="1">
    <citation type="journal article" date="2019" name="Genome Biol. Evol.">
        <title>Day and night: Metabolic profiles and evolutionary relationships of six axenic non-marine cyanobacteria.</title>
        <authorList>
            <person name="Will S.E."/>
            <person name="Henke P."/>
            <person name="Boedeker C."/>
            <person name="Huang S."/>
            <person name="Brinkmann H."/>
            <person name="Rohde M."/>
            <person name="Jarek M."/>
            <person name="Friedl T."/>
            <person name="Seufert S."/>
            <person name="Schumacher M."/>
            <person name="Overmann J."/>
            <person name="Neumann-Schaal M."/>
            <person name="Petersen J."/>
        </authorList>
    </citation>
    <scope>NUCLEOTIDE SEQUENCE [LARGE SCALE GENOMIC DNA]</scope>
    <source>
        <strain evidence="2 3">PCC 6912</strain>
    </source>
</reference>
<sequence>MKFVTKALVLVALVISGVGVFTLVNSQAHSQPSSQEELPTDPNDVRPPKPARYQDNKSIPPGQLISQERAIGKLTSGAKLVEAKLMLWGEAEKAHFRNEKNNNIDVNRQVWVVRKVYAKGIGFDSARCKANAQVNSIVDAETGDNLGVEIRCPKGNFEADFNPLTPQEQEMIKQQRLELQRLRQNQR</sequence>
<keyword evidence="3" id="KW-1185">Reference proteome</keyword>
<evidence type="ECO:0000256" key="1">
    <source>
        <dbReference type="SAM" id="MobiDB-lite"/>
    </source>
</evidence>
<evidence type="ECO:0000313" key="3">
    <source>
        <dbReference type="Proteomes" id="UP000268857"/>
    </source>
</evidence>
<gene>
    <name evidence="2" type="ORF">PCC6912_01090</name>
</gene>
<dbReference type="OrthoDB" id="485383at2"/>
<dbReference type="RefSeq" id="WP_016874419.1">
    <property type="nucleotide sequence ID" value="NZ_AJLN01000116.1"/>
</dbReference>